<keyword evidence="11 20" id="KW-1133">Transmembrane helix</keyword>
<dbReference type="EC" id="2.7.11.1" evidence="18"/>
<reference evidence="24 25" key="1">
    <citation type="submission" date="2021-07" db="EMBL/GenBank/DDBJ databases">
        <title>The Aristolochia fimbriata genome: insights into angiosperm evolution, floral development and chemical biosynthesis.</title>
        <authorList>
            <person name="Jiao Y."/>
        </authorList>
    </citation>
    <scope>NUCLEOTIDE SEQUENCE [LARGE SCALE GENOMIC DNA]</scope>
    <source>
        <strain evidence="24">IBCAS-2021</strain>
        <tissue evidence="24">Leaf</tissue>
    </source>
</reference>
<evidence type="ECO:0000256" key="9">
    <source>
        <dbReference type="ARBA" id="ARBA00022777"/>
    </source>
</evidence>
<keyword evidence="9 18" id="KW-0418">Kinase</keyword>
<dbReference type="PROSITE" id="PS50927">
    <property type="entry name" value="BULB_LECTIN"/>
    <property type="match status" value="1"/>
</dbReference>
<dbReference type="Gene3D" id="3.30.200.20">
    <property type="entry name" value="Phosphorylase Kinase, domain 1"/>
    <property type="match status" value="1"/>
</dbReference>
<comment type="catalytic activity">
    <reaction evidence="16 18">
        <text>L-threonyl-[protein] + ATP = O-phospho-L-threonyl-[protein] + ADP + H(+)</text>
        <dbReference type="Rhea" id="RHEA:46608"/>
        <dbReference type="Rhea" id="RHEA-COMP:11060"/>
        <dbReference type="Rhea" id="RHEA-COMP:11605"/>
        <dbReference type="ChEBI" id="CHEBI:15378"/>
        <dbReference type="ChEBI" id="CHEBI:30013"/>
        <dbReference type="ChEBI" id="CHEBI:30616"/>
        <dbReference type="ChEBI" id="CHEBI:61977"/>
        <dbReference type="ChEBI" id="CHEBI:456216"/>
        <dbReference type="EC" id="2.7.11.1"/>
    </reaction>
</comment>
<proteinExistence type="inferred from homology"/>
<evidence type="ECO:0000313" key="24">
    <source>
        <dbReference type="EMBL" id="KAG9443114.1"/>
    </source>
</evidence>
<name>A0AAV7E3N6_ARIFI</name>
<dbReference type="PIRSF" id="PIRSF000641">
    <property type="entry name" value="SRK"/>
    <property type="match status" value="1"/>
</dbReference>
<dbReference type="InterPro" id="IPR000719">
    <property type="entry name" value="Prot_kinase_dom"/>
</dbReference>
<evidence type="ECO:0000256" key="14">
    <source>
        <dbReference type="ARBA" id="ARBA00023170"/>
    </source>
</evidence>
<dbReference type="PANTHER" id="PTHR47976">
    <property type="entry name" value="G-TYPE LECTIN S-RECEPTOR-LIKE SERINE/THREONINE-PROTEIN KINASE SD2-5"/>
    <property type="match status" value="1"/>
</dbReference>
<dbReference type="InterPro" id="IPR024171">
    <property type="entry name" value="SRK-like_kinase"/>
</dbReference>
<dbReference type="PANTHER" id="PTHR47976:SF62">
    <property type="entry name" value="RECEPTOR-LIKE SERINE_THREONINE-PROTEIN KINASE"/>
    <property type="match status" value="1"/>
</dbReference>
<evidence type="ECO:0000256" key="7">
    <source>
        <dbReference type="ARBA" id="ARBA00022734"/>
    </source>
</evidence>
<comment type="catalytic activity">
    <reaction evidence="17 18">
        <text>L-seryl-[protein] + ATP = O-phospho-L-seryl-[protein] + ADP + H(+)</text>
        <dbReference type="Rhea" id="RHEA:17989"/>
        <dbReference type="Rhea" id="RHEA-COMP:9863"/>
        <dbReference type="Rhea" id="RHEA-COMP:11604"/>
        <dbReference type="ChEBI" id="CHEBI:15378"/>
        <dbReference type="ChEBI" id="CHEBI:29999"/>
        <dbReference type="ChEBI" id="CHEBI:30616"/>
        <dbReference type="ChEBI" id="CHEBI:83421"/>
        <dbReference type="ChEBI" id="CHEBI:456216"/>
        <dbReference type="EC" id="2.7.11.1"/>
    </reaction>
</comment>
<dbReference type="CDD" id="cd14066">
    <property type="entry name" value="STKc_IRAK"/>
    <property type="match status" value="1"/>
</dbReference>
<keyword evidence="12 20" id="KW-0472">Membrane</keyword>
<dbReference type="GO" id="GO:0048544">
    <property type="term" value="P:recognition of pollen"/>
    <property type="evidence" value="ECO:0007669"/>
    <property type="project" value="InterPro"/>
</dbReference>
<feature type="binding site" evidence="19">
    <location>
        <position position="543"/>
    </location>
    <ligand>
        <name>ATP</name>
        <dbReference type="ChEBI" id="CHEBI:30616"/>
    </ligand>
</feature>
<dbReference type="GO" id="GO:0016020">
    <property type="term" value="C:membrane"/>
    <property type="evidence" value="ECO:0007669"/>
    <property type="project" value="UniProtKB-SubCell"/>
</dbReference>
<dbReference type="Gene3D" id="1.10.510.10">
    <property type="entry name" value="Transferase(Phosphotransferase) domain 1"/>
    <property type="match status" value="1"/>
</dbReference>
<evidence type="ECO:0000256" key="13">
    <source>
        <dbReference type="ARBA" id="ARBA00023157"/>
    </source>
</evidence>
<dbReference type="Gene3D" id="2.90.10.10">
    <property type="entry name" value="Bulb-type lectin domain"/>
    <property type="match status" value="2"/>
</dbReference>
<dbReference type="PROSITE" id="PS50011">
    <property type="entry name" value="PROTEIN_KINASE_DOM"/>
    <property type="match status" value="1"/>
</dbReference>
<comment type="caution">
    <text evidence="24">The sequence shown here is derived from an EMBL/GenBank/DDBJ whole genome shotgun (WGS) entry which is preliminary data.</text>
</comment>
<dbReference type="InterPro" id="IPR051343">
    <property type="entry name" value="G-type_lectin_kinases/EP1-like"/>
</dbReference>
<dbReference type="EMBL" id="JAINDJ010000007">
    <property type="protein sequence ID" value="KAG9443114.1"/>
    <property type="molecule type" value="Genomic_DNA"/>
</dbReference>
<evidence type="ECO:0000256" key="21">
    <source>
        <dbReference type="SAM" id="SignalP"/>
    </source>
</evidence>
<comment type="subcellular location">
    <subcellularLocation>
        <location evidence="1">Membrane</location>
        <topology evidence="1">Single-pass type I membrane protein</topology>
    </subcellularLocation>
</comment>
<dbReference type="Pfam" id="PF00954">
    <property type="entry name" value="S_locus_glycop"/>
    <property type="match status" value="1"/>
</dbReference>
<dbReference type="SUPFAM" id="SSF51110">
    <property type="entry name" value="alpha-D-mannose-specific plant lectins"/>
    <property type="match status" value="1"/>
</dbReference>
<protein>
    <recommendedName>
        <fullName evidence="18">Receptor-like serine/threonine-protein kinase</fullName>
        <ecNumber evidence="18">2.7.11.1</ecNumber>
    </recommendedName>
</protein>
<dbReference type="FunFam" id="3.30.200.20:FF:000059">
    <property type="entry name" value="S-receptor-like serine/threonine-protein kinase"/>
    <property type="match status" value="1"/>
</dbReference>
<dbReference type="GO" id="GO:0030246">
    <property type="term" value="F:carbohydrate binding"/>
    <property type="evidence" value="ECO:0007669"/>
    <property type="project" value="UniProtKB-KW"/>
</dbReference>
<dbReference type="GO" id="GO:0005524">
    <property type="term" value="F:ATP binding"/>
    <property type="evidence" value="ECO:0007669"/>
    <property type="project" value="UniProtKB-UniRule"/>
</dbReference>
<evidence type="ECO:0000256" key="2">
    <source>
        <dbReference type="ARBA" id="ARBA00022527"/>
    </source>
</evidence>
<feature type="transmembrane region" description="Helical" evidence="20">
    <location>
        <begin position="444"/>
        <end position="471"/>
    </location>
</feature>
<dbReference type="GO" id="GO:0004674">
    <property type="term" value="F:protein serine/threonine kinase activity"/>
    <property type="evidence" value="ECO:0007669"/>
    <property type="project" value="UniProtKB-KW"/>
</dbReference>
<organism evidence="24 25">
    <name type="scientific">Aristolochia fimbriata</name>
    <name type="common">White veined hardy Dutchman's pipe vine</name>
    <dbReference type="NCBI Taxonomy" id="158543"/>
    <lineage>
        <taxon>Eukaryota</taxon>
        <taxon>Viridiplantae</taxon>
        <taxon>Streptophyta</taxon>
        <taxon>Embryophyta</taxon>
        <taxon>Tracheophyta</taxon>
        <taxon>Spermatophyta</taxon>
        <taxon>Magnoliopsida</taxon>
        <taxon>Magnoliidae</taxon>
        <taxon>Piperales</taxon>
        <taxon>Aristolochiaceae</taxon>
        <taxon>Aristolochia</taxon>
    </lineage>
</organism>
<dbReference type="Pfam" id="PF07714">
    <property type="entry name" value="PK_Tyr_Ser-Thr"/>
    <property type="match status" value="1"/>
</dbReference>
<dbReference type="AlphaFoldDB" id="A0AAV7E3N6"/>
<evidence type="ECO:0000256" key="5">
    <source>
        <dbReference type="ARBA" id="ARBA00022692"/>
    </source>
</evidence>
<dbReference type="Pfam" id="PF01453">
    <property type="entry name" value="B_lectin"/>
    <property type="match status" value="1"/>
</dbReference>
<keyword evidence="13" id="KW-1015">Disulfide bond</keyword>
<keyword evidence="5 20" id="KW-0812">Transmembrane</keyword>
<accession>A0AAV7E3N6</accession>
<keyword evidence="14" id="KW-0675">Receptor</keyword>
<dbReference type="SUPFAM" id="SSF56112">
    <property type="entry name" value="Protein kinase-like (PK-like)"/>
    <property type="match status" value="1"/>
</dbReference>
<keyword evidence="25" id="KW-1185">Reference proteome</keyword>
<evidence type="ECO:0000259" key="23">
    <source>
        <dbReference type="PROSITE" id="PS50927"/>
    </source>
</evidence>
<evidence type="ECO:0000256" key="4">
    <source>
        <dbReference type="ARBA" id="ARBA00022679"/>
    </source>
</evidence>
<evidence type="ECO:0000256" key="3">
    <source>
        <dbReference type="ARBA" id="ARBA00022536"/>
    </source>
</evidence>
<evidence type="ECO:0000256" key="6">
    <source>
        <dbReference type="ARBA" id="ARBA00022729"/>
    </source>
</evidence>
<evidence type="ECO:0000259" key="22">
    <source>
        <dbReference type="PROSITE" id="PS50011"/>
    </source>
</evidence>
<keyword evidence="4 18" id="KW-0808">Transferase</keyword>
<keyword evidence="10 18" id="KW-0067">ATP-binding</keyword>
<dbReference type="InterPro" id="IPR001245">
    <property type="entry name" value="Ser-Thr/Tyr_kinase_cat_dom"/>
</dbReference>
<evidence type="ECO:0000256" key="17">
    <source>
        <dbReference type="ARBA" id="ARBA00048679"/>
    </source>
</evidence>
<keyword evidence="6 21" id="KW-0732">Signal</keyword>
<keyword evidence="8 18" id="KW-0547">Nucleotide-binding</keyword>
<evidence type="ECO:0000256" key="20">
    <source>
        <dbReference type="SAM" id="Phobius"/>
    </source>
</evidence>
<dbReference type="InterPro" id="IPR000858">
    <property type="entry name" value="S_locus_glycoprot_dom"/>
</dbReference>
<evidence type="ECO:0000256" key="12">
    <source>
        <dbReference type="ARBA" id="ARBA00023136"/>
    </source>
</evidence>
<dbReference type="InterPro" id="IPR036426">
    <property type="entry name" value="Bulb-type_lectin_dom_sf"/>
</dbReference>
<gene>
    <name evidence="24" type="ORF">H6P81_018968</name>
</gene>
<keyword evidence="2 18" id="KW-0723">Serine/threonine-protein kinase</keyword>
<dbReference type="SMART" id="SM00220">
    <property type="entry name" value="S_TKc"/>
    <property type="match status" value="1"/>
</dbReference>
<evidence type="ECO:0000256" key="18">
    <source>
        <dbReference type="PIRNR" id="PIRNR000641"/>
    </source>
</evidence>
<evidence type="ECO:0000256" key="19">
    <source>
        <dbReference type="PROSITE-ProRule" id="PRU10141"/>
    </source>
</evidence>
<evidence type="ECO:0000256" key="1">
    <source>
        <dbReference type="ARBA" id="ARBA00004479"/>
    </source>
</evidence>
<evidence type="ECO:0000313" key="25">
    <source>
        <dbReference type="Proteomes" id="UP000825729"/>
    </source>
</evidence>
<evidence type="ECO:0000256" key="10">
    <source>
        <dbReference type="ARBA" id="ARBA00022840"/>
    </source>
</evidence>
<feature type="domain" description="Bulb-type lectin" evidence="23">
    <location>
        <begin position="26"/>
        <end position="152"/>
    </location>
</feature>
<dbReference type="InterPro" id="IPR001480">
    <property type="entry name" value="Bulb-type_lectin_dom"/>
</dbReference>
<dbReference type="PROSITE" id="PS00108">
    <property type="entry name" value="PROTEIN_KINASE_ST"/>
    <property type="match status" value="1"/>
</dbReference>
<keyword evidence="15" id="KW-0325">Glycoprotein</keyword>
<dbReference type="InterPro" id="IPR008271">
    <property type="entry name" value="Ser/Thr_kinase_AS"/>
</dbReference>
<evidence type="ECO:0000256" key="8">
    <source>
        <dbReference type="ARBA" id="ARBA00022741"/>
    </source>
</evidence>
<evidence type="ECO:0000256" key="11">
    <source>
        <dbReference type="ARBA" id="ARBA00022989"/>
    </source>
</evidence>
<sequence>MAAGTHRRRLILAALVFLHLAATTCTAQLDDNGNVKPGSTLVATAGESSSWLSPTGDFAFGFYNVTHTRFLVGIWFNKIAPKTLVWSFHRDAPLEVGTTLELTLDSQLMILDPNSSTTTPIFQGIASSASMQDDGNFVIRDRTLLKWQSFDYPTDTLLPGQPLLRGQKLYSNANTTARDFSRGRFMLEMQVDGNLVLSAYRYTDPGYWWGNPTDGNLYFNETSKLMHVYNSTTQVYYKNLTVASNLPSPLSDYYHRATLDDLGNFRQYTYRKSNGTDWSPVFTAVLNPCWVFGLCGVYGLCGSEDQPDVLKQNITCSCPRGFSPLDPNNKFGGCYPDFGIENCGNYREGLVYEIVQMNDTDFPNDYRAERQRLSNYSIESCKKALLGDCFSFVAVLEEGTCNTKRAPVLNGRQGSSARGRIAFLKVSNVNGTSILFPTSRKRRVWTSGLIVAYCVLVVLFLGLSFYFYYIVRCSRRRKNRDNNISACLVEPNMRAFTFRELHVATGGFTKMVGSGAFGTVYSGTILTGSGGSAGRKQIEIAVKQLEVRVLSHGDKEFLAEVNVIGRTHHKNLVRLLGFCADGKHRLLVYELMKQGSLSEYLFKGEQRPGWSRRVEIALGIARGLLYLHEECQTQIIHCDIKPQNVLLDETHTAKIADFGLAKLLNKNQSRTSTNLRGTFGYLAPEWLKNTAVTAKVDVYSFGVMLLEIICCRRHVELNRVEEESEADDLFISDWVMSCMSCGGMEELVSWDTEALGDMQTFERMAKVGLWCVNADPRLRPTMKAAVQMLEGYMEVETPPFSPSLLAENV</sequence>
<feature type="domain" description="Protein kinase" evidence="22">
    <location>
        <begin position="506"/>
        <end position="793"/>
    </location>
</feature>
<feature type="signal peptide" evidence="21">
    <location>
        <begin position="1"/>
        <end position="27"/>
    </location>
</feature>
<feature type="chain" id="PRO_5043417455" description="Receptor-like serine/threonine-protein kinase" evidence="21">
    <location>
        <begin position="28"/>
        <end position="809"/>
    </location>
</feature>
<evidence type="ECO:0000256" key="15">
    <source>
        <dbReference type="ARBA" id="ARBA00023180"/>
    </source>
</evidence>
<comment type="similarity">
    <text evidence="18">Belongs to the protein kinase superfamily. Ser/Thr protein kinase family.</text>
</comment>
<dbReference type="Proteomes" id="UP000825729">
    <property type="component" value="Unassembled WGS sequence"/>
</dbReference>
<dbReference type="FunFam" id="1.10.510.10:FF:000237">
    <property type="entry name" value="G-type lectin S-receptor-like serine/threonine-protein kinase"/>
    <property type="match status" value="1"/>
</dbReference>
<keyword evidence="3" id="KW-0245">EGF-like domain</keyword>
<evidence type="ECO:0000256" key="16">
    <source>
        <dbReference type="ARBA" id="ARBA00047899"/>
    </source>
</evidence>
<dbReference type="InterPro" id="IPR011009">
    <property type="entry name" value="Kinase-like_dom_sf"/>
</dbReference>
<dbReference type="InterPro" id="IPR017441">
    <property type="entry name" value="Protein_kinase_ATP_BS"/>
</dbReference>
<keyword evidence="7" id="KW-0430">Lectin</keyword>
<dbReference type="SMART" id="SM00108">
    <property type="entry name" value="B_lectin"/>
    <property type="match status" value="1"/>
</dbReference>
<dbReference type="PROSITE" id="PS00107">
    <property type="entry name" value="PROTEIN_KINASE_ATP"/>
    <property type="match status" value="1"/>
</dbReference>